<evidence type="ECO:0000313" key="2">
    <source>
        <dbReference type="EMBL" id="GFD60091.1"/>
    </source>
</evidence>
<gene>
    <name evidence="2" type="ORF">Tci_932060</name>
</gene>
<organism evidence="2">
    <name type="scientific">Tanacetum cinerariifolium</name>
    <name type="common">Dalmatian daisy</name>
    <name type="synonym">Chrysanthemum cinerariifolium</name>
    <dbReference type="NCBI Taxonomy" id="118510"/>
    <lineage>
        <taxon>Eukaryota</taxon>
        <taxon>Viridiplantae</taxon>
        <taxon>Streptophyta</taxon>
        <taxon>Embryophyta</taxon>
        <taxon>Tracheophyta</taxon>
        <taxon>Spermatophyta</taxon>
        <taxon>Magnoliopsida</taxon>
        <taxon>eudicotyledons</taxon>
        <taxon>Gunneridae</taxon>
        <taxon>Pentapetalae</taxon>
        <taxon>asterids</taxon>
        <taxon>campanulids</taxon>
        <taxon>Asterales</taxon>
        <taxon>Asteraceae</taxon>
        <taxon>Asteroideae</taxon>
        <taxon>Anthemideae</taxon>
        <taxon>Anthemidinae</taxon>
        <taxon>Tanacetum</taxon>
    </lineage>
</organism>
<feature type="compositionally biased region" description="Basic and acidic residues" evidence="1">
    <location>
        <begin position="49"/>
        <end position="58"/>
    </location>
</feature>
<dbReference type="EMBL" id="BKCJ011873321">
    <property type="protein sequence ID" value="GFD60091.1"/>
    <property type="molecule type" value="Genomic_DNA"/>
</dbReference>
<dbReference type="AlphaFoldDB" id="A0A699XT47"/>
<reference evidence="2" key="1">
    <citation type="journal article" date="2019" name="Sci. Rep.">
        <title>Draft genome of Tanacetum cinerariifolium, the natural source of mosquito coil.</title>
        <authorList>
            <person name="Yamashiro T."/>
            <person name="Shiraishi A."/>
            <person name="Satake H."/>
            <person name="Nakayama K."/>
        </authorList>
    </citation>
    <scope>NUCLEOTIDE SEQUENCE</scope>
</reference>
<proteinExistence type="predicted"/>
<comment type="caution">
    <text evidence="2">The sequence shown here is derived from an EMBL/GenBank/DDBJ whole genome shotgun (WGS) entry which is preliminary data.</text>
</comment>
<feature type="non-terminal residue" evidence="2">
    <location>
        <position position="1"/>
    </location>
</feature>
<protein>
    <submittedName>
        <fullName evidence="2">Uncharacterized protein</fullName>
    </submittedName>
</protein>
<sequence>GCCALYAAARPRHLGLQPPAAGPTHRQDEARPALRRQRPAQHQPFVQARGRDSRERLSEQAAPDG</sequence>
<feature type="region of interest" description="Disordered" evidence="1">
    <location>
        <begin position="13"/>
        <end position="65"/>
    </location>
</feature>
<accession>A0A699XT47</accession>
<name>A0A699XT47_TANCI</name>
<evidence type="ECO:0000256" key="1">
    <source>
        <dbReference type="SAM" id="MobiDB-lite"/>
    </source>
</evidence>